<evidence type="ECO:0000313" key="2">
    <source>
        <dbReference type="EMBL" id="MDI9256740.1"/>
    </source>
</evidence>
<feature type="domain" description="Transcription elongation factor GreA/GreB C-terminal" evidence="1">
    <location>
        <begin position="54"/>
        <end position="128"/>
    </location>
</feature>
<dbReference type="Gene3D" id="3.10.50.30">
    <property type="entry name" value="Transcription elongation factor, GreA/GreB, C-terminal domain"/>
    <property type="match status" value="1"/>
</dbReference>
<evidence type="ECO:0000313" key="3">
    <source>
        <dbReference type="Proteomes" id="UP001230035"/>
    </source>
</evidence>
<dbReference type="Pfam" id="PF01272">
    <property type="entry name" value="GreA_GreB"/>
    <property type="match status" value="1"/>
</dbReference>
<comment type="caution">
    <text evidence="2">The sequence shown here is derived from an EMBL/GenBank/DDBJ whole genome shotgun (WGS) entry which is preliminary data.</text>
</comment>
<dbReference type="SUPFAM" id="SSF54534">
    <property type="entry name" value="FKBP-like"/>
    <property type="match status" value="1"/>
</dbReference>
<proteinExistence type="predicted"/>
<accession>A0ABT6XP25</accession>
<dbReference type="PANTHER" id="PTHR30437">
    <property type="entry name" value="TRANSCRIPTION ELONGATION FACTOR GREA"/>
    <property type="match status" value="1"/>
</dbReference>
<dbReference type="Proteomes" id="UP001230035">
    <property type="component" value="Unassembled WGS sequence"/>
</dbReference>
<keyword evidence="3" id="KW-1185">Reference proteome</keyword>
<dbReference type="GO" id="GO:0003746">
    <property type="term" value="F:translation elongation factor activity"/>
    <property type="evidence" value="ECO:0007669"/>
    <property type="project" value="UniProtKB-KW"/>
</dbReference>
<protein>
    <submittedName>
        <fullName evidence="2">GreA/GreB family elongation factor</fullName>
    </submittedName>
</protein>
<evidence type="ECO:0000259" key="1">
    <source>
        <dbReference type="Pfam" id="PF01272"/>
    </source>
</evidence>
<dbReference type="InterPro" id="IPR036953">
    <property type="entry name" value="GreA/GreB_C_sf"/>
</dbReference>
<keyword evidence="2" id="KW-0648">Protein biosynthesis</keyword>
<keyword evidence="2" id="KW-0251">Elongation factor</keyword>
<dbReference type="InterPro" id="IPR001437">
    <property type="entry name" value="Tscrpt_elong_fac_GreA/B_C"/>
</dbReference>
<dbReference type="EMBL" id="JASGBP010000002">
    <property type="protein sequence ID" value="MDI9256740.1"/>
    <property type="molecule type" value="Genomic_DNA"/>
</dbReference>
<organism evidence="2 3">
    <name type="scientific">Flavobacterium sedimenticola</name>
    <dbReference type="NCBI Taxonomy" id="3043286"/>
    <lineage>
        <taxon>Bacteria</taxon>
        <taxon>Pseudomonadati</taxon>
        <taxon>Bacteroidota</taxon>
        <taxon>Flavobacteriia</taxon>
        <taxon>Flavobacteriales</taxon>
        <taxon>Flavobacteriaceae</taxon>
        <taxon>Flavobacterium</taxon>
    </lineage>
</organism>
<name>A0ABT6XP25_9FLAO</name>
<dbReference type="InterPro" id="IPR023459">
    <property type="entry name" value="Tscrpt_elong_fac_GreA/B_fam"/>
</dbReference>
<dbReference type="RefSeq" id="WP_283238427.1">
    <property type="nucleotide sequence ID" value="NZ_JASGBP010000002.1"/>
</dbReference>
<reference evidence="2 3" key="1">
    <citation type="submission" date="2023-05" db="EMBL/GenBank/DDBJ databases">
        <title>Flavobacterium sedimenti sp. nov., isolated from the sediment.</title>
        <authorList>
            <person name="Wu N."/>
        </authorList>
    </citation>
    <scope>NUCLEOTIDE SEQUENCE [LARGE SCALE GENOMIC DNA]</scope>
    <source>
        <strain evidence="2 3">YZ-48</strain>
    </source>
</reference>
<sequence length="134" mass="15416">MRYGKLVVEKREYEKVKKILAGAEYLNDAEQKTAIRKLQNELRVAELKPELDMPDDVVRLNSTVIFRMPEMSLKRFKIVSPEESDISQKRLSLLSPMGLALFGYAKGDEIEWQFPSGTRTISIIEVEQPKNDLS</sequence>
<gene>
    <name evidence="2" type="ORF">QHT84_04865</name>
</gene>
<dbReference type="PANTHER" id="PTHR30437:SF5">
    <property type="entry name" value="REGULATOR OF NUCLEOSIDE DIPHOSPHATE KINASE"/>
    <property type="match status" value="1"/>
</dbReference>